<dbReference type="PANTHER" id="PTHR11675:SF119">
    <property type="entry name" value="POLYPEPTIDE N-ACETYLGALACTOSAMINYLTRANSFERASE 2"/>
    <property type="match status" value="1"/>
</dbReference>
<comment type="caution">
    <text evidence="3">The sequence shown here is derived from an EMBL/GenBank/DDBJ whole genome shotgun (WGS) entry which is preliminary data.</text>
</comment>
<dbReference type="Gene3D" id="3.90.550.10">
    <property type="entry name" value="Spore Coat Polysaccharide Biosynthesis Protein SpsA, Chain A"/>
    <property type="match status" value="1"/>
</dbReference>
<evidence type="ECO:0000259" key="2">
    <source>
        <dbReference type="Pfam" id="PF00535"/>
    </source>
</evidence>
<dbReference type="InterPro" id="IPR029044">
    <property type="entry name" value="Nucleotide-diphossugar_trans"/>
</dbReference>
<accession>A0A7I8W3X8</accession>
<evidence type="ECO:0000313" key="3">
    <source>
        <dbReference type="EMBL" id="CAD5122898.1"/>
    </source>
</evidence>
<dbReference type="GO" id="GO:0006493">
    <property type="term" value="P:protein O-linked glycosylation"/>
    <property type="evidence" value="ECO:0007669"/>
    <property type="project" value="TreeGrafter"/>
</dbReference>
<dbReference type="GO" id="GO:0004653">
    <property type="term" value="F:polypeptide N-acetylgalactosaminyltransferase activity"/>
    <property type="evidence" value="ECO:0007669"/>
    <property type="project" value="TreeGrafter"/>
</dbReference>
<dbReference type="EMBL" id="CAJFCJ010000019">
    <property type="protein sequence ID" value="CAD5122898.1"/>
    <property type="molecule type" value="Genomic_DNA"/>
</dbReference>
<dbReference type="GO" id="GO:0005794">
    <property type="term" value="C:Golgi apparatus"/>
    <property type="evidence" value="ECO:0007669"/>
    <property type="project" value="TreeGrafter"/>
</dbReference>
<dbReference type="InterPro" id="IPR001173">
    <property type="entry name" value="Glyco_trans_2-like"/>
</dbReference>
<name>A0A7I8W3X8_9ANNE</name>
<keyword evidence="4" id="KW-1185">Reference proteome</keyword>
<keyword evidence="1" id="KW-1015">Disulfide bond</keyword>
<protein>
    <submittedName>
        <fullName evidence="3">DgyrCDS11300</fullName>
    </submittedName>
</protein>
<dbReference type="Pfam" id="PF00535">
    <property type="entry name" value="Glycos_transf_2"/>
    <property type="match status" value="1"/>
</dbReference>
<reference evidence="3 4" key="1">
    <citation type="submission" date="2020-08" db="EMBL/GenBank/DDBJ databases">
        <authorList>
            <person name="Hejnol A."/>
        </authorList>
    </citation>
    <scope>NUCLEOTIDE SEQUENCE [LARGE SCALE GENOMIC DNA]</scope>
</reference>
<feature type="domain" description="Glycosyltransferase 2-like" evidence="2">
    <location>
        <begin position="1"/>
        <end position="104"/>
    </location>
</feature>
<dbReference type="AlphaFoldDB" id="A0A7I8W3X8"/>
<dbReference type="SUPFAM" id="SSF53448">
    <property type="entry name" value="Nucleotide-diphospho-sugar transferases"/>
    <property type="match status" value="1"/>
</dbReference>
<organism evidence="3 4">
    <name type="scientific">Dimorphilus gyrociliatus</name>
    <dbReference type="NCBI Taxonomy" id="2664684"/>
    <lineage>
        <taxon>Eukaryota</taxon>
        <taxon>Metazoa</taxon>
        <taxon>Spiralia</taxon>
        <taxon>Lophotrochozoa</taxon>
        <taxon>Annelida</taxon>
        <taxon>Polychaeta</taxon>
        <taxon>Polychaeta incertae sedis</taxon>
        <taxon>Dinophilidae</taxon>
        <taxon>Dimorphilus</taxon>
    </lineage>
</organism>
<sequence>MARGKILAFLDAHTEVNVGWIEPHLDILQSNHQLVLQPFIDSIDSDTMQYTNARRVFKGAFTWDLRYVWLRTPEYLENFVFSSAQAFETPVLVGCAIIVRKDYFFKIGSFDSGMSIWGGENIDLSFRTWLCGGGAMIVPCSRIGHLFRNVPYKDSQFQVRWQTNLHRVADVWLDRFAKFYYASVSFYNYTIEKDSYYKETIRKRFDLRNKLNCRPFDWFLKYVFPQLPIPDSHVLHIGEIKSQKSTMCWSVFDKYVRLRECFYYQIDPNNQFILKSNGLLMHGDRCVIMNLKQPFLLLDSCPAGSPDEKYGIWHMEIKSYSWGYLKLRLKIGHWPVIERCAIQVTSAGQFMKGAQIPQVQKCLTVAEEIWSFTNRFVY</sequence>
<dbReference type="Proteomes" id="UP000549394">
    <property type="component" value="Unassembled WGS sequence"/>
</dbReference>
<dbReference type="PANTHER" id="PTHR11675">
    <property type="entry name" value="N-ACETYLGALACTOSAMINYLTRANSFERASE"/>
    <property type="match status" value="1"/>
</dbReference>
<gene>
    <name evidence="3" type="ORF">DGYR_LOCUS10640</name>
</gene>
<evidence type="ECO:0000256" key="1">
    <source>
        <dbReference type="ARBA" id="ARBA00023157"/>
    </source>
</evidence>
<evidence type="ECO:0000313" key="4">
    <source>
        <dbReference type="Proteomes" id="UP000549394"/>
    </source>
</evidence>
<proteinExistence type="predicted"/>
<dbReference type="OrthoDB" id="6269184at2759"/>